<reference evidence="9 10" key="1">
    <citation type="submission" date="2016-10" db="EMBL/GenBank/DDBJ databases">
        <authorList>
            <person name="de Groot N.N."/>
        </authorList>
    </citation>
    <scope>NUCLEOTIDE SEQUENCE [LARGE SCALE GENOMIC DNA]</scope>
    <source>
        <strain evidence="9 10">DSM 19706</strain>
    </source>
</reference>
<dbReference type="PANTHER" id="PTHR43811">
    <property type="entry name" value="FKBP-TYPE PEPTIDYL-PROLYL CIS-TRANS ISOMERASE FKPA"/>
    <property type="match status" value="1"/>
</dbReference>
<evidence type="ECO:0000313" key="9">
    <source>
        <dbReference type="EMBL" id="SET58411.1"/>
    </source>
</evidence>
<evidence type="ECO:0000256" key="4">
    <source>
        <dbReference type="ARBA" id="ARBA00023110"/>
    </source>
</evidence>
<evidence type="ECO:0000256" key="3">
    <source>
        <dbReference type="ARBA" id="ARBA00022729"/>
    </source>
</evidence>
<dbReference type="SUPFAM" id="SSF54534">
    <property type="entry name" value="FKBP-like"/>
    <property type="match status" value="1"/>
</dbReference>
<comment type="similarity">
    <text evidence="2 7">Belongs to the FKBP-type PPIase family.</text>
</comment>
<dbReference type="Gene3D" id="3.10.50.40">
    <property type="match status" value="1"/>
</dbReference>
<comment type="catalytic activity">
    <reaction evidence="1 6 7">
        <text>[protein]-peptidylproline (omega=180) = [protein]-peptidylproline (omega=0)</text>
        <dbReference type="Rhea" id="RHEA:16237"/>
        <dbReference type="Rhea" id="RHEA-COMP:10747"/>
        <dbReference type="Rhea" id="RHEA-COMP:10748"/>
        <dbReference type="ChEBI" id="CHEBI:83833"/>
        <dbReference type="ChEBI" id="CHEBI:83834"/>
        <dbReference type="EC" id="5.2.1.8"/>
    </reaction>
</comment>
<evidence type="ECO:0000259" key="8">
    <source>
        <dbReference type="PROSITE" id="PS50059"/>
    </source>
</evidence>
<dbReference type="STRING" id="349064.SAMN05660429_02165"/>
<keyword evidence="10" id="KW-1185">Reference proteome</keyword>
<evidence type="ECO:0000256" key="5">
    <source>
        <dbReference type="ARBA" id="ARBA00023235"/>
    </source>
</evidence>
<accession>A0A1I0FJF0</accession>
<sequence length="224" mass="24633">MRELMLNLREFFLGCKDMSENTFESIEQRVSYGVGRQLGDQLRNNPFKEFDVTAVQAGLADAIAGIESQVSHEALNEAFAVVSQKLQEQEQAIAKEKAAEGEAFLAENAKRDEVTVTESGLQYEVLTTGEGEKPSASSTVRTHYHGTFTNGDVFDSSYDRGQPAEFPVNGVIAGWTEALQMMTEGSKWRLYIPYNLAYGEQGSQGAIPPYATLVFDVELLAVVS</sequence>
<dbReference type="Proteomes" id="UP000199308">
    <property type="component" value="Unassembled WGS sequence"/>
</dbReference>
<evidence type="ECO:0000256" key="6">
    <source>
        <dbReference type="PROSITE-ProRule" id="PRU00277"/>
    </source>
</evidence>
<keyword evidence="4 6" id="KW-0697">Rotamase</keyword>
<evidence type="ECO:0000256" key="7">
    <source>
        <dbReference type="RuleBase" id="RU003915"/>
    </source>
</evidence>
<proteinExistence type="inferred from homology"/>
<feature type="domain" description="PPIase FKBP-type" evidence="8">
    <location>
        <begin position="137"/>
        <end position="223"/>
    </location>
</feature>
<dbReference type="GO" id="GO:0003755">
    <property type="term" value="F:peptidyl-prolyl cis-trans isomerase activity"/>
    <property type="evidence" value="ECO:0007669"/>
    <property type="project" value="UniProtKB-UniRule"/>
</dbReference>
<organism evidence="9 10">
    <name type="scientific">Thalassotalea agarivorans</name>
    <name type="common">Thalassomonas agarivorans</name>
    <dbReference type="NCBI Taxonomy" id="349064"/>
    <lineage>
        <taxon>Bacteria</taxon>
        <taxon>Pseudomonadati</taxon>
        <taxon>Pseudomonadota</taxon>
        <taxon>Gammaproteobacteria</taxon>
        <taxon>Alteromonadales</taxon>
        <taxon>Colwelliaceae</taxon>
        <taxon>Thalassotalea</taxon>
    </lineage>
</organism>
<dbReference type="PROSITE" id="PS50059">
    <property type="entry name" value="FKBP_PPIASE"/>
    <property type="match status" value="1"/>
</dbReference>
<dbReference type="NCBIfam" id="NF008602">
    <property type="entry name" value="PRK11570.1"/>
    <property type="match status" value="1"/>
</dbReference>
<dbReference type="InterPro" id="IPR046357">
    <property type="entry name" value="PPIase_dom_sf"/>
</dbReference>
<gene>
    <name evidence="9" type="ORF">SAMN05660429_02165</name>
</gene>
<dbReference type="PANTHER" id="PTHR43811:SF23">
    <property type="entry name" value="FKBP-TYPE 22 KDA PEPTIDYL-PROLYL CIS-TRANS ISOMERASE"/>
    <property type="match status" value="1"/>
</dbReference>
<protein>
    <recommendedName>
        <fullName evidence="7">Peptidyl-prolyl cis-trans isomerase</fullName>
        <ecNumber evidence="7">5.2.1.8</ecNumber>
    </recommendedName>
</protein>
<dbReference type="InterPro" id="IPR036944">
    <property type="entry name" value="PPIase_FKBP_N_sf"/>
</dbReference>
<dbReference type="EMBL" id="FOHK01000009">
    <property type="protein sequence ID" value="SET58411.1"/>
    <property type="molecule type" value="Genomic_DNA"/>
</dbReference>
<evidence type="ECO:0000313" key="10">
    <source>
        <dbReference type="Proteomes" id="UP000199308"/>
    </source>
</evidence>
<dbReference type="InterPro" id="IPR001179">
    <property type="entry name" value="PPIase_FKBP_dom"/>
</dbReference>
<keyword evidence="5 6" id="KW-0413">Isomerase</keyword>
<keyword evidence="3" id="KW-0732">Signal</keyword>
<evidence type="ECO:0000256" key="2">
    <source>
        <dbReference type="ARBA" id="ARBA00006577"/>
    </source>
</evidence>
<dbReference type="Gene3D" id="1.10.287.460">
    <property type="entry name" value="Peptidyl-prolyl cis-trans isomerase, FKBP-type, N-terminal domain"/>
    <property type="match status" value="1"/>
</dbReference>
<dbReference type="AlphaFoldDB" id="A0A1I0FJF0"/>
<name>A0A1I0FJF0_THASX</name>
<evidence type="ECO:0000256" key="1">
    <source>
        <dbReference type="ARBA" id="ARBA00000971"/>
    </source>
</evidence>
<dbReference type="Pfam" id="PF00254">
    <property type="entry name" value="FKBP_C"/>
    <property type="match status" value="1"/>
</dbReference>
<dbReference type="GO" id="GO:0006457">
    <property type="term" value="P:protein folding"/>
    <property type="evidence" value="ECO:0007669"/>
    <property type="project" value="InterPro"/>
</dbReference>
<dbReference type="FunFam" id="3.10.50.40:FF:000045">
    <property type="entry name" value="Peptidyl-prolyl cis-trans isomerase"/>
    <property type="match status" value="1"/>
</dbReference>
<dbReference type="EC" id="5.2.1.8" evidence="7"/>
<dbReference type="InterPro" id="IPR000774">
    <property type="entry name" value="PPIase_FKBP_N"/>
</dbReference>
<dbReference type="Pfam" id="PF01346">
    <property type="entry name" value="FKBP_N"/>
    <property type="match status" value="1"/>
</dbReference>